<dbReference type="PANTHER" id="PTHR11552">
    <property type="entry name" value="GLUCOSE-METHANOL-CHOLINE GMC OXIDOREDUCTASE"/>
    <property type="match status" value="1"/>
</dbReference>
<evidence type="ECO:0000256" key="6">
    <source>
        <dbReference type="SAM" id="Phobius"/>
    </source>
</evidence>
<evidence type="ECO:0000256" key="1">
    <source>
        <dbReference type="ARBA" id="ARBA00001974"/>
    </source>
</evidence>
<evidence type="ECO:0000313" key="9">
    <source>
        <dbReference type="RefSeq" id="XP_018008641.1"/>
    </source>
</evidence>
<dbReference type="OrthoDB" id="269227at2759"/>
<protein>
    <submittedName>
        <fullName evidence="9">Glucose dehydrogenase [FAD, quinone]</fullName>
    </submittedName>
</protein>
<keyword evidence="3" id="KW-0285">Flavoprotein</keyword>
<evidence type="ECO:0000256" key="4">
    <source>
        <dbReference type="ARBA" id="ARBA00022827"/>
    </source>
</evidence>
<dbReference type="InterPro" id="IPR007867">
    <property type="entry name" value="GMC_OxRtase_C"/>
</dbReference>
<dbReference type="AlphaFoldDB" id="A0A8B7N475"/>
<keyword evidence="6" id="KW-0472">Membrane</keyword>
<dbReference type="Gene3D" id="3.30.560.10">
    <property type="entry name" value="Glucose Oxidase, domain 3"/>
    <property type="match status" value="1"/>
</dbReference>
<keyword evidence="6" id="KW-1133">Transmembrane helix</keyword>
<dbReference type="PIRSF" id="PIRSF000137">
    <property type="entry name" value="Alcohol_oxidase"/>
    <property type="match status" value="1"/>
</dbReference>
<keyword evidence="4 5" id="KW-0274">FAD</keyword>
<dbReference type="GO" id="GO:0016614">
    <property type="term" value="F:oxidoreductase activity, acting on CH-OH group of donors"/>
    <property type="evidence" value="ECO:0007669"/>
    <property type="project" value="InterPro"/>
</dbReference>
<proteinExistence type="inferred from homology"/>
<feature type="transmembrane region" description="Helical" evidence="6">
    <location>
        <begin position="12"/>
        <end position="32"/>
    </location>
</feature>
<dbReference type="PANTHER" id="PTHR11552:SF147">
    <property type="entry name" value="CHOLINE DEHYDROGENASE, MITOCHONDRIAL"/>
    <property type="match status" value="1"/>
</dbReference>
<dbReference type="Pfam" id="PF05199">
    <property type="entry name" value="GMC_oxred_C"/>
    <property type="match status" value="1"/>
</dbReference>
<dbReference type="InterPro" id="IPR000172">
    <property type="entry name" value="GMC_OxRdtase_N"/>
</dbReference>
<name>A0A8B7N475_HYAAZ</name>
<keyword evidence="6" id="KW-0812">Transmembrane</keyword>
<dbReference type="Gene3D" id="3.50.50.60">
    <property type="entry name" value="FAD/NAD(P)-binding domain"/>
    <property type="match status" value="1"/>
</dbReference>
<dbReference type="PROSITE" id="PS00624">
    <property type="entry name" value="GMC_OXRED_2"/>
    <property type="match status" value="1"/>
</dbReference>
<dbReference type="InterPro" id="IPR012132">
    <property type="entry name" value="GMC_OxRdtase"/>
</dbReference>
<accession>A0A8B7N475</accession>
<comment type="similarity">
    <text evidence="2">Belongs to the GMC oxidoreductase family.</text>
</comment>
<evidence type="ECO:0000313" key="8">
    <source>
        <dbReference type="Proteomes" id="UP000694843"/>
    </source>
</evidence>
<evidence type="ECO:0000256" key="2">
    <source>
        <dbReference type="ARBA" id="ARBA00010790"/>
    </source>
</evidence>
<reference evidence="9" key="1">
    <citation type="submission" date="2025-08" db="UniProtKB">
        <authorList>
            <consortium name="RefSeq"/>
        </authorList>
    </citation>
    <scope>IDENTIFICATION</scope>
    <source>
        <tissue evidence="9">Whole organism</tissue>
    </source>
</reference>
<dbReference type="Proteomes" id="UP000694843">
    <property type="component" value="Unplaced"/>
</dbReference>
<evidence type="ECO:0000256" key="3">
    <source>
        <dbReference type="ARBA" id="ARBA00022630"/>
    </source>
</evidence>
<organism evidence="8 9">
    <name type="scientific">Hyalella azteca</name>
    <name type="common">Amphipod</name>
    <dbReference type="NCBI Taxonomy" id="294128"/>
    <lineage>
        <taxon>Eukaryota</taxon>
        <taxon>Metazoa</taxon>
        <taxon>Ecdysozoa</taxon>
        <taxon>Arthropoda</taxon>
        <taxon>Crustacea</taxon>
        <taxon>Multicrustacea</taxon>
        <taxon>Malacostraca</taxon>
        <taxon>Eumalacostraca</taxon>
        <taxon>Peracarida</taxon>
        <taxon>Amphipoda</taxon>
        <taxon>Senticaudata</taxon>
        <taxon>Talitrida</taxon>
        <taxon>Talitroidea</taxon>
        <taxon>Hyalellidae</taxon>
        <taxon>Hyalella</taxon>
    </lineage>
</organism>
<feature type="binding site" evidence="5">
    <location>
        <position position="294"/>
    </location>
    <ligand>
        <name>FAD</name>
        <dbReference type="ChEBI" id="CHEBI:57692"/>
    </ligand>
</feature>
<keyword evidence="8" id="KW-1185">Reference proteome</keyword>
<dbReference type="InterPro" id="IPR036188">
    <property type="entry name" value="FAD/NAD-bd_sf"/>
</dbReference>
<dbReference type="KEGG" id="hazt:108666307"/>
<comment type="cofactor">
    <cofactor evidence="1 5">
        <name>FAD</name>
        <dbReference type="ChEBI" id="CHEBI:57692"/>
    </cofactor>
</comment>
<dbReference type="Pfam" id="PF00732">
    <property type="entry name" value="GMC_oxred_N"/>
    <property type="match status" value="1"/>
</dbReference>
<dbReference type="RefSeq" id="XP_018008641.1">
    <property type="nucleotide sequence ID" value="XM_018153152.2"/>
</dbReference>
<evidence type="ECO:0000259" key="7">
    <source>
        <dbReference type="PROSITE" id="PS00624"/>
    </source>
</evidence>
<feature type="binding site" evidence="5">
    <location>
        <position position="156"/>
    </location>
    <ligand>
        <name>FAD</name>
        <dbReference type="ChEBI" id="CHEBI:57692"/>
    </ligand>
</feature>
<dbReference type="GeneID" id="108666307"/>
<dbReference type="GO" id="GO:0050660">
    <property type="term" value="F:flavin adenine dinucleotide binding"/>
    <property type="evidence" value="ECO:0007669"/>
    <property type="project" value="InterPro"/>
</dbReference>
<feature type="domain" description="Glucose-methanol-choline oxidoreductase N-terminal" evidence="7">
    <location>
        <begin position="330"/>
        <end position="344"/>
    </location>
</feature>
<sequence>MALIDIFSRRETRILVFIAIVACGIAAVKSFFSLDLLLESPLLKAMVLKALRFFLSLTFSAGPQDFDSDLPATGAYDFIVVGAGAAGCVVASRLSETSASVLLLEEGLSATLESAIPKLSFIQPVSENVRWIKSFSRENTLLGVKNQTIPMIAARVMGGGTTINFGLYVRGAKLDYDNWSALGNPGWDHASLLPYFKKSEDFIGTITEHTDEYHGKGGPLTVDTTDDVIKMEEIIRPVAAELGLDIIDPNGPSNIGFAPVHNTVKKGVRVSSSEAFLKPVLNRKNLHILPGARVDKILFNQEKEAVGVEYTFRGKTYKVEARKEVIISAGTLHTPKLLMLSGIGPRKQLEELGIPVVAEVPGVGQNLDSHQLFALNFKIKPGLSPTFMDLMNPFHIASYLREQTGFYSLPTTPLMHTYLNLGGGDPRWPDVDIYMTPLVGVGLPYYTNEIKSQIVGPLLNEPVLNVGVMLCRPKSKGYVAITSADPADFPFINHNFYDHPDDVKLHVKGVKELNRIMSSEGMKKILAPQPDLTLKACAHLGNKTDGYWECYARHMALPNEHFCCTAKMAPLTDPMGVVSPRLSVRGVSGLRVVDASVMPEVVSTNPMATVYVIAEKASDIIKQDWSLENTKIASK</sequence>
<dbReference type="OMA" id="RVTATHE"/>
<gene>
    <name evidence="9" type="primary">LOC108666307</name>
</gene>
<evidence type="ECO:0000256" key="5">
    <source>
        <dbReference type="PIRSR" id="PIRSR000137-2"/>
    </source>
</evidence>
<dbReference type="SUPFAM" id="SSF51905">
    <property type="entry name" value="FAD/NAD(P)-binding domain"/>
    <property type="match status" value="1"/>
</dbReference>
<dbReference type="SUPFAM" id="SSF54373">
    <property type="entry name" value="FAD-linked reductases, C-terminal domain"/>
    <property type="match status" value="1"/>
</dbReference>